<dbReference type="InterPro" id="IPR012337">
    <property type="entry name" value="RNaseH-like_sf"/>
</dbReference>
<dbReference type="AlphaFoldDB" id="A0A484K5U1"/>
<dbReference type="PANTHER" id="PTHR45749:SF35">
    <property type="entry name" value="AC-LIKE TRANSPOSASE-RELATED"/>
    <property type="match status" value="1"/>
</dbReference>
<dbReference type="OrthoDB" id="1692427at2759"/>
<dbReference type="EMBL" id="OOIL02000049">
    <property type="protein sequence ID" value="VFQ59895.1"/>
    <property type="molecule type" value="Genomic_DNA"/>
</dbReference>
<sequence>MLQEFDPIIREHVRRITNDELHVHYLGHKILNELILDLAQEIKKEIIKKIKEAKYYSIILDCTPDTSHQEQMSMIVMYLNFSGNSITVEEFFLSFLNVNDTTGKGLFDVTIEELKSLDLEIDDNRGQGFDNGANMKGKHQGVQKRFLDVNPRAFYTPCGCHSLNLTLCWSLKPLSQTCWESRVESIKAIRMQLADVNIVSKKLQSNDMHLDIAIKEINGLIDYFKGYREAGYSKAIDEAKEIASEMDIPPIFPEKRLIRRKKRVDESSSSEEVSFTNEENFRVNFFSYVVDKAISSLEMRFEQFKDYERLFGFLFPHKLSGIEEKELKLFCHQLENALKFEERSDIDAEELYMELKPFNTLQTSEFSNPIDVLKYLKELGCYQNACIAYRILFTVPVTVVSA</sequence>
<accession>A0A484K5U1</accession>
<dbReference type="SUPFAM" id="SSF53098">
    <property type="entry name" value="Ribonuclease H-like"/>
    <property type="match status" value="1"/>
</dbReference>
<evidence type="ECO:0000313" key="2">
    <source>
        <dbReference type="Proteomes" id="UP000595140"/>
    </source>
</evidence>
<protein>
    <submittedName>
        <fullName evidence="1">Uncharacterized protein</fullName>
    </submittedName>
</protein>
<evidence type="ECO:0000313" key="1">
    <source>
        <dbReference type="EMBL" id="VFQ59895.1"/>
    </source>
</evidence>
<proteinExistence type="predicted"/>
<keyword evidence="2" id="KW-1185">Reference proteome</keyword>
<organism evidence="1 2">
    <name type="scientific">Cuscuta campestris</name>
    <dbReference type="NCBI Taxonomy" id="132261"/>
    <lineage>
        <taxon>Eukaryota</taxon>
        <taxon>Viridiplantae</taxon>
        <taxon>Streptophyta</taxon>
        <taxon>Embryophyta</taxon>
        <taxon>Tracheophyta</taxon>
        <taxon>Spermatophyta</taxon>
        <taxon>Magnoliopsida</taxon>
        <taxon>eudicotyledons</taxon>
        <taxon>Gunneridae</taxon>
        <taxon>Pentapetalae</taxon>
        <taxon>asterids</taxon>
        <taxon>lamiids</taxon>
        <taxon>Solanales</taxon>
        <taxon>Convolvulaceae</taxon>
        <taxon>Cuscuteae</taxon>
        <taxon>Cuscuta</taxon>
        <taxon>Cuscuta subgen. Grammica</taxon>
        <taxon>Cuscuta sect. Cleistogrammica</taxon>
    </lineage>
</organism>
<dbReference type="PANTHER" id="PTHR45749">
    <property type="match status" value="1"/>
</dbReference>
<gene>
    <name evidence="1" type="ORF">CCAM_LOCUS1671</name>
</gene>
<reference evidence="1 2" key="1">
    <citation type="submission" date="2018-04" db="EMBL/GenBank/DDBJ databases">
        <authorList>
            <person name="Vogel A."/>
        </authorList>
    </citation>
    <scope>NUCLEOTIDE SEQUENCE [LARGE SCALE GENOMIC DNA]</scope>
</reference>
<name>A0A484K5U1_9ASTE</name>
<dbReference type="Proteomes" id="UP000595140">
    <property type="component" value="Unassembled WGS sequence"/>
</dbReference>